<reference evidence="2" key="1">
    <citation type="journal article" date="2023" name="G3 (Bethesda)">
        <title>Genome assembly and association tests identify interacting loci associated with vigor, precocity, and sex in interspecific pistachio rootstocks.</title>
        <authorList>
            <person name="Palmer W."/>
            <person name="Jacygrad E."/>
            <person name="Sagayaradj S."/>
            <person name="Cavanaugh K."/>
            <person name="Han R."/>
            <person name="Bertier L."/>
            <person name="Beede B."/>
            <person name="Kafkas S."/>
            <person name="Golino D."/>
            <person name="Preece J."/>
            <person name="Michelmore R."/>
        </authorList>
    </citation>
    <scope>NUCLEOTIDE SEQUENCE [LARGE SCALE GENOMIC DNA]</scope>
</reference>
<evidence type="ECO:0000313" key="2">
    <source>
        <dbReference type="Proteomes" id="UP001163603"/>
    </source>
</evidence>
<evidence type="ECO:0000313" key="1">
    <source>
        <dbReference type="EMBL" id="KAJ0024837.1"/>
    </source>
</evidence>
<name>A0ACC0XUB2_9ROSI</name>
<dbReference type="EMBL" id="CM047745">
    <property type="protein sequence ID" value="KAJ0024837.1"/>
    <property type="molecule type" value="Genomic_DNA"/>
</dbReference>
<proteinExistence type="predicted"/>
<dbReference type="Proteomes" id="UP001163603">
    <property type="component" value="Chromosome 10"/>
</dbReference>
<organism evidence="1 2">
    <name type="scientific">Pistacia integerrima</name>
    <dbReference type="NCBI Taxonomy" id="434235"/>
    <lineage>
        <taxon>Eukaryota</taxon>
        <taxon>Viridiplantae</taxon>
        <taxon>Streptophyta</taxon>
        <taxon>Embryophyta</taxon>
        <taxon>Tracheophyta</taxon>
        <taxon>Spermatophyta</taxon>
        <taxon>Magnoliopsida</taxon>
        <taxon>eudicotyledons</taxon>
        <taxon>Gunneridae</taxon>
        <taxon>Pentapetalae</taxon>
        <taxon>rosids</taxon>
        <taxon>malvids</taxon>
        <taxon>Sapindales</taxon>
        <taxon>Anacardiaceae</taxon>
        <taxon>Pistacia</taxon>
    </lineage>
</organism>
<gene>
    <name evidence="1" type="ORF">Pint_09376</name>
</gene>
<sequence>MTKPSTSTSSCSQHQHQHLNVGVAMVMDETEFEVAEILLQLPQLIFESESFHRSSFSSWGRKRRRSSKAETPTLPPLGPTCEIEKPKALSPATPLLFSPSESDDKSKHSKRKVSLKRTKEECLEKIKELTERKEFFKEEIKNVQRYYDEQKLLNLRLKAKKQMLILGLTKEESQSQSSINSAAVLDNQVEQQQQQNSYLVHHPPLMMDNTAHRKACGETVGSGVCLFDLNLLPEESCGIEAVNVRGVDKSERKALAAEARHRRIQIWRSKNPNVKLRYPICR</sequence>
<accession>A0ACC0XUB2</accession>
<keyword evidence="2" id="KW-1185">Reference proteome</keyword>
<protein>
    <submittedName>
        <fullName evidence="1">Uncharacterized protein</fullName>
    </submittedName>
</protein>
<comment type="caution">
    <text evidence="1">The sequence shown here is derived from an EMBL/GenBank/DDBJ whole genome shotgun (WGS) entry which is preliminary data.</text>
</comment>